<dbReference type="InterPro" id="IPR005135">
    <property type="entry name" value="Endo/exonuclease/phosphatase"/>
</dbReference>
<dbReference type="GO" id="GO:0003824">
    <property type="term" value="F:catalytic activity"/>
    <property type="evidence" value="ECO:0007669"/>
    <property type="project" value="InterPro"/>
</dbReference>
<dbReference type="CDD" id="cd01650">
    <property type="entry name" value="RT_nLTR_like"/>
    <property type="match status" value="1"/>
</dbReference>
<evidence type="ECO:0000313" key="2">
    <source>
        <dbReference type="EMBL" id="CAD2205540.1"/>
    </source>
</evidence>
<organism evidence="2 3">
    <name type="scientific">Meloidogyne enterolobii</name>
    <name type="common">Root-knot nematode worm</name>
    <name type="synonym">Meloidogyne mayaguensis</name>
    <dbReference type="NCBI Taxonomy" id="390850"/>
    <lineage>
        <taxon>Eukaryota</taxon>
        <taxon>Metazoa</taxon>
        <taxon>Ecdysozoa</taxon>
        <taxon>Nematoda</taxon>
        <taxon>Chromadorea</taxon>
        <taxon>Rhabditida</taxon>
        <taxon>Tylenchina</taxon>
        <taxon>Tylenchomorpha</taxon>
        <taxon>Tylenchoidea</taxon>
        <taxon>Meloidogynidae</taxon>
        <taxon>Meloidogyninae</taxon>
        <taxon>Meloidogyne</taxon>
    </lineage>
</organism>
<comment type="caution">
    <text evidence="2">The sequence shown here is derived from an EMBL/GenBank/DDBJ whole genome shotgun (WGS) entry which is preliminary data.</text>
</comment>
<dbReference type="AlphaFoldDB" id="A0A6V7Y1P0"/>
<dbReference type="PROSITE" id="PS50878">
    <property type="entry name" value="RT_POL"/>
    <property type="match status" value="1"/>
</dbReference>
<dbReference type="Pfam" id="PF14529">
    <property type="entry name" value="Exo_endo_phos_2"/>
    <property type="match status" value="1"/>
</dbReference>
<dbReference type="SUPFAM" id="SSF56672">
    <property type="entry name" value="DNA/RNA polymerases"/>
    <property type="match status" value="1"/>
</dbReference>
<evidence type="ECO:0000259" key="1">
    <source>
        <dbReference type="PROSITE" id="PS50878"/>
    </source>
</evidence>
<dbReference type="InterPro" id="IPR043502">
    <property type="entry name" value="DNA/RNA_pol_sf"/>
</dbReference>
<dbReference type="PANTHER" id="PTHR33332">
    <property type="entry name" value="REVERSE TRANSCRIPTASE DOMAIN-CONTAINING PROTEIN"/>
    <property type="match status" value="1"/>
</dbReference>
<dbReference type="OrthoDB" id="5833798at2759"/>
<name>A0A6V7Y1P0_MELEN</name>
<accession>A0A6V7Y1P0</accession>
<dbReference type="Proteomes" id="UP000580250">
    <property type="component" value="Unassembled WGS sequence"/>
</dbReference>
<dbReference type="EMBL" id="CAJEWN010002855">
    <property type="protein sequence ID" value="CAD2205540.1"/>
    <property type="molecule type" value="Genomic_DNA"/>
</dbReference>
<gene>
    <name evidence="2" type="ORF">MENT_LOCUS59358</name>
</gene>
<dbReference type="PRINTS" id="PR01345">
    <property type="entry name" value="CERVTRCPTASE"/>
</dbReference>
<dbReference type="InterPro" id="IPR000477">
    <property type="entry name" value="RT_dom"/>
</dbReference>
<dbReference type="SUPFAM" id="SSF56219">
    <property type="entry name" value="DNase I-like"/>
    <property type="match status" value="1"/>
</dbReference>
<evidence type="ECO:0000313" key="3">
    <source>
        <dbReference type="Proteomes" id="UP000580250"/>
    </source>
</evidence>
<dbReference type="InterPro" id="IPR036691">
    <property type="entry name" value="Endo/exonu/phosph_ase_sf"/>
</dbReference>
<sequence>MEKYNTIVSNREKKGGGCALIIDKKFSYLKKHSLSKFNSEILHIQICNSKCLNLILVYRPPDTSLYQTKKLLNFLEELLTFNCMFFGDFNFGNKDINWINSVPYAKSKIGELFYEFFNRNNLESVINFATRDNACLDLCLTNQYQLFSNVLNQGKFFSSDHDFITFGIKYPQAKTNTQLIKYRQFNTNQIKLLNLYLSSIIPNLHTFNFYVEDKYNNLTKIINEGLEQFCPIKILTKKEKVHKYPAHLLASIKEKKRLYKLQKLDKINFEEKYKSISLHIKIQTKNFFAKQQNRIINNNRMNIFNYMRKFKLLDNQIPTITFENKIINNSYDKSEVFAQLFQTSLCNSNDLPTYNVEGFDSNNQKHILTDINFDITDVISILKKLPNKDGTSPDGISYKIIKNSYLILAPYLLDFFRISLDEGKIPNIWKKSIIIPIFKKGDKSNPENYRPVSITCCMCRIMEKILSKYISNFLMINNLINENQFGFMQKRSTTTQFITTLEDWYDAMFKKKNIDCIFNDFKKAFDSVPHDLLLKKLYDIGIRGKIIKWIAEFLSYRTFEVKIVNEVSQTRKITSGVPQGSVLGPLLFLIYINDLPEVMPKEIKIKMFADDVKIYNVHSNKIERNHLNLAIKKIEEWSKLWKIDISPNKTFIMHIGKNNPKDQYKINANIINEVESIRDLGIIIDNKLKFDIHLNKIIQRVYSRMRFVFNVIKSRTTGTWITIYKSYIRPLLEYSPEAWNPLQKSEITRLEKCQKYFTKILFKKCRLPYVEYFNRLEYLKIQTLENRRKISDLVLTYKILNGYTHFNPTKFFNLSNRRNESSKIRILSKGQNKFSSKSFVNRVTKNWNVLDSQTILANSPLSFKNKLKSILVQ</sequence>
<protein>
    <recommendedName>
        <fullName evidence="1">Reverse transcriptase domain-containing protein</fullName>
    </recommendedName>
</protein>
<feature type="domain" description="Reverse transcriptase" evidence="1">
    <location>
        <begin position="418"/>
        <end position="684"/>
    </location>
</feature>
<dbReference type="Pfam" id="PF00078">
    <property type="entry name" value="RVT_1"/>
    <property type="match status" value="1"/>
</dbReference>
<reference evidence="2 3" key="1">
    <citation type="submission" date="2020-08" db="EMBL/GenBank/DDBJ databases">
        <authorList>
            <person name="Koutsovoulos G."/>
            <person name="Danchin GJ E."/>
        </authorList>
    </citation>
    <scope>NUCLEOTIDE SEQUENCE [LARGE SCALE GENOMIC DNA]</scope>
</reference>
<dbReference type="Gene3D" id="3.60.10.10">
    <property type="entry name" value="Endonuclease/exonuclease/phosphatase"/>
    <property type="match status" value="1"/>
</dbReference>
<proteinExistence type="predicted"/>